<feature type="non-terminal residue" evidence="1">
    <location>
        <position position="1"/>
    </location>
</feature>
<feature type="non-terminal residue" evidence="1">
    <location>
        <position position="73"/>
    </location>
</feature>
<sequence length="73" mass="8696">PQKAQDILFITKRVYQLYFACGPSHLYFTHLITPYILQRLWKEDFLTLKMKTQVAAQQELNKAHVMDELLNSR</sequence>
<name>A0A9N9IC11_9GLOM</name>
<dbReference type="AlphaFoldDB" id="A0A9N9IC11"/>
<reference evidence="1" key="1">
    <citation type="submission" date="2021-06" db="EMBL/GenBank/DDBJ databases">
        <authorList>
            <person name="Kallberg Y."/>
            <person name="Tangrot J."/>
            <person name="Rosling A."/>
        </authorList>
    </citation>
    <scope>NUCLEOTIDE SEQUENCE</scope>
    <source>
        <strain evidence="1">IN212</strain>
    </source>
</reference>
<evidence type="ECO:0000313" key="1">
    <source>
        <dbReference type="EMBL" id="CAG8730456.1"/>
    </source>
</evidence>
<gene>
    <name evidence="1" type="ORF">RFULGI_LOCUS12095</name>
</gene>
<accession>A0A9N9IC11</accession>
<keyword evidence="2" id="KW-1185">Reference proteome</keyword>
<dbReference type="Proteomes" id="UP000789396">
    <property type="component" value="Unassembled WGS sequence"/>
</dbReference>
<protein>
    <submittedName>
        <fullName evidence="1">7085_t:CDS:1</fullName>
    </submittedName>
</protein>
<organism evidence="1 2">
    <name type="scientific">Racocetra fulgida</name>
    <dbReference type="NCBI Taxonomy" id="60492"/>
    <lineage>
        <taxon>Eukaryota</taxon>
        <taxon>Fungi</taxon>
        <taxon>Fungi incertae sedis</taxon>
        <taxon>Mucoromycota</taxon>
        <taxon>Glomeromycotina</taxon>
        <taxon>Glomeromycetes</taxon>
        <taxon>Diversisporales</taxon>
        <taxon>Gigasporaceae</taxon>
        <taxon>Racocetra</taxon>
    </lineage>
</organism>
<proteinExistence type="predicted"/>
<comment type="caution">
    <text evidence="1">The sequence shown here is derived from an EMBL/GenBank/DDBJ whole genome shotgun (WGS) entry which is preliminary data.</text>
</comment>
<evidence type="ECO:0000313" key="2">
    <source>
        <dbReference type="Proteomes" id="UP000789396"/>
    </source>
</evidence>
<dbReference type="EMBL" id="CAJVPZ010028151">
    <property type="protein sequence ID" value="CAG8730456.1"/>
    <property type="molecule type" value="Genomic_DNA"/>
</dbReference>